<accession>G3H0B0</accession>
<reference evidence="2" key="1">
    <citation type="journal article" date="2011" name="Nat. Biotechnol.">
        <title>The genomic sequence of the Chinese hamster ovary (CHO)-K1 cell line.</title>
        <authorList>
            <person name="Xu X."/>
            <person name="Nagarajan H."/>
            <person name="Lewis N.E."/>
            <person name="Pan S."/>
            <person name="Cai Z."/>
            <person name="Liu X."/>
            <person name="Chen W."/>
            <person name="Xie M."/>
            <person name="Wang W."/>
            <person name="Hammond S."/>
            <person name="Andersen M.R."/>
            <person name="Neff N."/>
            <person name="Passarelli B."/>
            <person name="Koh W."/>
            <person name="Fan H.C."/>
            <person name="Wang J."/>
            <person name="Gui Y."/>
            <person name="Lee K.H."/>
            <person name="Betenbaugh M.J."/>
            <person name="Quake S.R."/>
            <person name="Famili I."/>
            <person name="Palsson B.O."/>
            <person name="Wang J."/>
        </authorList>
    </citation>
    <scope>NUCLEOTIDE SEQUENCE [LARGE SCALE GENOMIC DNA]</scope>
    <source>
        <strain evidence="2">CHO K1 cell line</strain>
    </source>
</reference>
<proteinExistence type="predicted"/>
<gene>
    <name evidence="1" type="ORF">I79_003565</name>
</gene>
<evidence type="ECO:0000313" key="1">
    <source>
        <dbReference type="EMBL" id="EGV97555.1"/>
    </source>
</evidence>
<protein>
    <submittedName>
        <fullName evidence="1">Uncharacterized protein</fullName>
    </submittedName>
</protein>
<dbReference type="EMBL" id="JH000089">
    <property type="protein sequence ID" value="EGV97555.1"/>
    <property type="molecule type" value="Genomic_DNA"/>
</dbReference>
<name>G3H0B0_CRIGR</name>
<dbReference type="Proteomes" id="UP000001075">
    <property type="component" value="Unassembled WGS sequence"/>
</dbReference>
<evidence type="ECO:0000313" key="2">
    <source>
        <dbReference type="Proteomes" id="UP000001075"/>
    </source>
</evidence>
<organism evidence="1 2">
    <name type="scientific">Cricetulus griseus</name>
    <name type="common">Chinese hamster</name>
    <name type="synonym">Cricetulus barabensis griseus</name>
    <dbReference type="NCBI Taxonomy" id="10029"/>
    <lineage>
        <taxon>Eukaryota</taxon>
        <taxon>Metazoa</taxon>
        <taxon>Chordata</taxon>
        <taxon>Craniata</taxon>
        <taxon>Vertebrata</taxon>
        <taxon>Euteleostomi</taxon>
        <taxon>Mammalia</taxon>
        <taxon>Eutheria</taxon>
        <taxon>Euarchontoglires</taxon>
        <taxon>Glires</taxon>
        <taxon>Rodentia</taxon>
        <taxon>Myomorpha</taxon>
        <taxon>Muroidea</taxon>
        <taxon>Cricetidae</taxon>
        <taxon>Cricetinae</taxon>
        <taxon>Cricetulus</taxon>
    </lineage>
</organism>
<dbReference type="AlphaFoldDB" id="G3H0B0"/>
<sequence length="100" mass="11859">MCQGRDKENRKINDKPHREMDTLWPQVLLKCMFLLKEKSVWQAYTALHQRKAKRATIKRMFNLPHTQKSQKLDPGFTPLFLQHNDCKISLFLSVPQVPQL</sequence>
<dbReference type="InParanoid" id="G3H0B0"/>